<sequence length="155" mass="17741">MDDLWPQGNRTMCEVGTVLVDIRQHVYPWVYAASIVSMLVFDITKGFAFTKMTPMASSLLHDMVFEESRTSEGGESQSSWFCHIGFSMEDLGIIHAYGKENCITTFKRLNDENSYHFFYFNCAHRWLVLRMDVLTNILTFAVALIVTLNFSSLTA</sequence>
<feature type="transmembrane region" description="Helical" evidence="3">
    <location>
        <begin position="29"/>
        <end position="48"/>
    </location>
</feature>
<protein>
    <submittedName>
        <fullName evidence="4">Uncharacterized protein</fullName>
    </submittedName>
</protein>
<keyword evidence="3" id="KW-1133">Transmembrane helix</keyword>
<dbReference type="InterPro" id="IPR050173">
    <property type="entry name" value="ABC_transporter_C-like"/>
</dbReference>
<name>A0ABQ9UL64_SAGOE</name>
<proteinExistence type="predicted"/>
<keyword evidence="3" id="KW-0812">Transmembrane</keyword>
<reference evidence="4 5" key="1">
    <citation type="submission" date="2023-05" db="EMBL/GenBank/DDBJ databases">
        <title>B98-5 Cell Line De Novo Hybrid Assembly: An Optical Mapping Approach.</title>
        <authorList>
            <person name="Kananen K."/>
            <person name="Auerbach J.A."/>
            <person name="Kautto E."/>
            <person name="Blachly J.S."/>
        </authorList>
    </citation>
    <scope>NUCLEOTIDE SEQUENCE [LARGE SCALE GENOMIC DNA]</scope>
    <source>
        <strain evidence="4">B95-8</strain>
        <tissue evidence="4">Cell line</tissue>
    </source>
</reference>
<dbReference type="PANTHER" id="PTHR24223">
    <property type="entry name" value="ATP-BINDING CASSETTE SUB-FAMILY C"/>
    <property type="match status" value="1"/>
</dbReference>
<evidence type="ECO:0000256" key="2">
    <source>
        <dbReference type="ARBA" id="ARBA00022840"/>
    </source>
</evidence>
<keyword evidence="1" id="KW-0547">Nucleotide-binding</keyword>
<keyword evidence="5" id="KW-1185">Reference proteome</keyword>
<evidence type="ECO:0000313" key="5">
    <source>
        <dbReference type="Proteomes" id="UP001266305"/>
    </source>
</evidence>
<feature type="transmembrane region" description="Helical" evidence="3">
    <location>
        <begin position="133"/>
        <end position="153"/>
    </location>
</feature>
<dbReference type="EMBL" id="JASSZA010000012">
    <property type="protein sequence ID" value="KAK2096982.1"/>
    <property type="molecule type" value="Genomic_DNA"/>
</dbReference>
<keyword evidence="2" id="KW-0067">ATP-binding</keyword>
<evidence type="ECO:0000256" key="3">
    <source>
        <dbReference type="SAM" id="Phobius"/>
    </source>
</evidence>
<evidence type="ECO:0000256" key="1">
    <source>
        <dbReference type="ARBA" id="ARBA00022741"/>
    </source>
</evidence>
<gene>
    <name evidence="4" type="ORF">P7K49_026016</name>
</gene>
<dbReference type="PANTHER" id="PTHR24223:SF10">
    <property type="entry name" value="ATP-BINDING CASSETTE SUB-FAMILY C MEMBER 12"/>
    <property type="match status" value="1"/>
</dbReference>
<dbReference type="Proteomes" id="UP001266305">
    <property type="component" value="Unassembled WGS sequence"/>
</dbReference>
<evidence type="ECO:0000313" key="4">
    <source>
        <dbReference type="EMBL" id="KAK2096982.1"/>
    </source>
</evidence>
<comment type="caution">
    <text evidence="4">The sequence shown here is derived from an EMBL/GenBank/DDBJ whole genome shotgun (WGS) entry which is preliminary data.</text>
</comment>
<accession>A0ABQ9UL64</accession>
<keyword evidence="3" id="KW-0472">Membrane</keyword>
<organism evidence="4 5">
    <name type="scientific">Saguinus oedipus</name>
    <name type="common">Cotton-top tamarin</name>
    <name type="synonym">Oedipomidas oedipus</name>
    <dbReference type="NCBI Taxonomy" id="9490"/>
    <lineage>
        <taxon>Eukaryota</taxon>
        <taxon>Metazoa</taxon>
        <taxon>Chordata</taxon>
        <taxon>Craniata</taxon>
        <taxon>Vertebrata</taxon>
        <taxon>Euteleostomi</taxon>
        <taxon>Mammalia</taxon>
        <taxon>Eutheria</taxon>
        <taxon>Euarchontoglires</taxon>
        <taxon>Primates</taxon>
        <taxon>Haplorrhini</taxon>
        <taxon>Platyrrhini</taxon>
        <taxon>Cebidae</taxon>
        <taxon>Callitrichinae</taxon>
        <taxon>Saguinus</taxon>
    </lineage>
</organism>